<comment type="subcellular location">
    <subcellularLocation>
        <location evidence="1">Membrane</location>
        <topology evidence="1">Multi-pass membrane protein</topology>
    </subcellularLocation>
</comment>
<comment type="similarity">
    <text evidence="2">Belongs to the ABC transporter superfamily. ABCC family. Conjugate transporter (TC 3.A.1.208) subfamily.</text>
</comment>
<reference evidence="5" key="1">
    <citation type="submission" date="2022-08" db="UniProtKB">
        <authorList>
            <consortium name="EnsemblMetazoa"/>
        </authorList>
    </citation>
    <scope>IDENTIFICATION</scope>
    <source>
        <strain evidence="5">Israel</strain>
    </source>
</reference>
<dbReference type="PANTHER" id="PTHR24223">
    <property type="entry name" value="ATP-BINDING CASSETTE SUB-FAMILY C"/>
    <property type="match status" value="1"/>
</dbReference>
<dbReference type="PANTHER" id="PTHR24223:SF456">
    <property type="entry name" value="MULTIDRUG RESISTANCE-ASSOCIATED PROTEIN LETHAL(2)03659"/>
    <property type="match status" value="1"/>
</dbReference>
<dbReference type="VEuPathDB" id="VectorBase:PPAI001083"/>
<evidence type="ECO:0000256" key="3">
    <source>
        <dbReference type="ARBA" id="ARBA00022741"/>
    </source>
</evidence>
<proteinExistence type="inferred from homology"/>
<evidence type="ECO:0000256" key="4">
    <source>
        <dbReference type="ARBA" id="ARBA00022840"/>
    </source>
</evidence>
<dbReference type="InterPro" id="IPR050173">
    <property type="entry name" value="ABC_transporter_C-like"/>
</dbReference>
<dbReference type="GO" id="GO:0016020">
    <property type="term" value="C:membrane"/>
    <property type="evidence" value="ECO:0007669"/>
    <property type="project" value="UniProtKB-SubCell"/>
</dbReference>
<evidence type="ECO:0000313" key="5">
    <source>
        <dbReference type="EnsemblMetazoa" id="PPAI001083-PA"/>
    </source>
</evidence>
<dbReference type="EnsemblMetazoa" id="PPAI001083-RA">
    <property type="protein sequence ID" value="PPAI001083-PA"/>
    <property type="gene ID" value="PPAI001083"/>
</dbReference>
<organism evidence="5 6">
    <name type="scientific">Phlebotomus papatasi</name>
    <name type="common">Sandfly</name>
    <dbReference type="NCBI Taxonomy" id="29031"/>
    <lineage>
        <taxon>Eukaryota</taxon>
        <taxon>Metazoa</taxon>
        <taxon>Ecdysozoa</taxon>
        <taxon>Arthropoda</taxon>
        <taxon>Hexapoda</taxon>
        <taxon>Insecta</taxon>
        <taxon>Pterygota</taxon>
        <taxon>Neoptera</taxon>
        <taxon>Endopterygota</taxon>
        <taxon>Diptera</taxon>
        <taxon>Nematocera</taxon>
        <taxon>Psychodoidea</taxon>
        <taxon>Psychodidae</taxon>
        <taxon>Phlebotomus</taxon>
        <taxon>Phlebotomus</taxon>
    </lineage>
</organism>
<dbReference type="GO" id="GO:0042626">
    <property type="term" value="F:ATPase-coupled transmembrane transporter activity"/>
    <property type="evidence" value="ECO:0007669"/>
    <property type="project" value="TreeGrafter"/>
</dbReference>
<accession>A0A1B0D160</accession>
<dbReference type="SUPFAM" id="SSF52540">
    <property type="entry name" value="P-loop containing nucleoside triphosphate hydrolases"/>
    <property type="match status" value="1"/>
</dbReference>
<dbReference type="EMBL" id="AJVK01021934">
    <property type="status" value="NOT_ANNOTATED_CDS"/>
    <property type="molecule type" value="Genomic_DNA"/>
</dbReference>
<name>A0A1B0D160_PHLPP</name>
<keyword evidence="3" id="KW-0547">Nucleotide-binding</keyword>
<dbReference type="AlphaFoldDB" id="A0A1B0D160"/>
<evidence type="ECO:0000256" key="1">
    <source>
        <dbReference type="ARBA" id="ARBA00004141"/>
    </source>
</evidence>
<keyword evidence="4" id="KW-0067">ATP-binding</keyword>
<dbReference type="Gene3D" id="3.40.50.300">
    <property type="entry name" value="P-loop containing nucleotide triphosphate hydrolases"/>
    <property type="match status" value="1"/>
</dbReference>
<keyword evidence="6" id="KW-1185">Reference proteome</keyword>
<dbReference type="VEuPathDB" id="VectorBase:PPAPM1_003523"/>
<protein>
    <submittedName>
        <fullName evidence="5">Uncharacterized protein</fullName>
    </submittedName>
</protein>
<evidence type="ECO:0000313" key="6">
    <source>
        <dbReference type="Proteomes" id="UP000092462"/>
    </source>
</evidence>
<dbReference type="InterPro" id="IPR027417">
    <property type="entry name" value="P-loop_NTPase"/>
</dbReference>
<dbReference type="GO" id="GO:0005524">
    <property type="term" value="F:ATP binding"/>
    <property type="evidence" value="ECO:0007669"/>
    <property type="project" value="UniProtKB-KW"/>
</dbReference>
<dbReference type="Proteomes" id="UP000092462">
    <property type="component" value="Unassembled WGS sequence"/>
</dbReference>
<evidence type="ECO:0000256" key="2">
    <source>
        <dbReference type="ARBA" id="ARBA00009726"/>
    </source>
</evidence>
<sequence>MRTTKKNFLNAAEEQYSSSKWSLIFSTNFSGKLTSAMLLGGLYMMWCDPQVQTESIDVLTLVILYAFIVQNSVVEYFQSLGAIFTGKSVMDKLMNIYNLKSSNSAKHKPESYRVISIYDKEFRWHSSSDKHNEPPREDIVLKVKEFYVASDQIVGITGPPKSGKSMLLYSILGHTEYLQGMVGFSKGAFQKRGKIAFFPENCALSLGTLKDNILMGADFDEKLFYEAVNGAQLNDILIRPGIEDEDIGSLELS</sequence>